<dbReference type="PROSITE" id="PS51257">
    <property type="entry name" value="PROKAR_LIPOPROTEIN"/>
    <property type="match status" value="1"/>
</dbReference>
<evidence type="ECO:0000313" key="1">
    <source>
        <dbReference type="EMBL" id="CUN01564.1"/>
    </source>
</evidence>
<dbReference type="Proteomes" id="UP000095727">
    <property type="component" value="Unassembled WGS sequence"/>
</dbReference>
<dbReference type="RefSeq" id="WP_055157297.1">
    <property type="nucleotide sequence ID" value="NZ_CYXR01000015.1"/>
</dbReference>
<accession>A0A173TFV2</accession>
<protein>
    <recommendedName>
        <fullName evidence="3">Lipoprotein</fullName>
    </recommendedName>
</protein>
<dbReference type="EMBL" id="CYXR01000015">
    <property type="protein sequence ID" value="CUN01564.1"/>
    <property type="molecule type" value="Genomic_DNA"/>
</dbReference>
<name>A0A173TFV2_9FIRM</name>
<organism evidence="1 2">
    <name type="scientific">Coprococcus comes</name>
    <dbReference type="NCBI Taxonomy" id="410072"/>
    <lineage>
        <taxon>Bacteria</taxon>
        <taxon>Bacillati</taxon>
        <taxon>Bacillota</taxon>
        <taxon>Clostridia</taxon>
        <taxon>Lachnospirales</taxon>
        <taxon>Lachnospiraceae</taxon>
        <taxon>Coprococcus</taxon>
    </lineage>
</organism>
<dbReference type="Pfam" id="PF19546">
    <property type="entry name" value="DUF6070"/>
    <property type="match status" value="1"/>
</dbReference>
<dbReference type="InterPro" id="IPR045714">
    <property type="entry name" value="DUF6070"/>
</dbReference>
<gene>
    <name evidence="1" type="ORF">ERS852574_02157</name>
</gene>
<reference evidence="1 2" key="1">
    <citation type="submission" date="2015-09" db="EMBL/GenBank/DDBJ databases">
        <authorList>
            <consortium name="Pathogen Informatics"/>
        </authorList>
    </citation>
    <scope>NUCLEOTIDE SEQUENCE [LARGE SCALE GENOMIC DNA]</scope>
    <source>
        <strain evidence="1 2">2789STDY5834962</strain>
    </source>
</reference>
<sequence>MKRKSILLVLCIGMILTSCESKISLNSTDVKNEKNQKNTTMENLDKGYNLPIDEDKKKEAVNDCEEIMGIIRDIYSEYNGIQEADQNTAEQMMNRMKEIIKQNGNPVIGSDHYSVMDNYQKMEQFLKSAEQEEKGSVILYEADTDGGITRKEYSYDGKEMSVMSEKMIWSEDTEPVLTYISLSKIKEWAYTENGNFCYELCVPEPPEVTEIVDGSCIIRVKPLSEECREYSKKYVSTFGYQGNNLLCSNWNAEDMQGLDYNGLYEYFYQMKYGEKFTAEKEVVGIPAEEFENVIMTYLPVTKEELKEWAVYDEQSNMFIWERLGCGNYSPTHFGLSLPEVTEVRHNEDGTIVLTIHAVCDSVVCNDAVITHELTMKIQDDGTIQYVGNRILDNGIDNIPRYQYRLGNLQN</sequence>
<dbReference type="AlphaFoldDB" id="A0A173TFV2"/>
<evidence type="ECO:0008006" key="3">
    <source>
        <dbReference type="Google" id="ProtNLM"/>
    </source>
</evidence>
<proteinExistence type="predicted"/>
<evidence type="ECO:0000313" key="2">
    <source>
        <dbReference type="Proteomes" id="UP000095727"/>
    </source>
</evidence>